<dbReference type="CTD" id="8239933"/>
<dbReference type="HOGENOM" id="CLU_074390_3_2_1"/>
<dbReference type="GO" id="GO:0005743">
    <property type="term" value="C:mitochondrial inner membrane"/>
    <property type="evidence" value="ECO:0007669"/>
    <property type="project" value="TreeGrafter"/>
</dbReference>
<evidence type="ECO:0008006" key="4">
    <source>
        <dbReference type="Google" id="ProtNLM"/>
    </source>
</evidence>
<keyword evidence="3" id="KW-1185">Reference proteome</keyword>
<dbReference type="EnsemblMetazoa" id="PHUM619670-RA">
    <property type="protein sequence ID" value="PHUM619670-PA"/>
    <property type="gene ID" value="PHUM619670"/>
</dbReference>
<protein>
    <recommendedName>
        <fullName evidence="4">NADH dehydrogenase [ubiquinone] 1 alpha subcomplex assembly factor 3</fullName>
    </recommendedName>
</protein>
<dbReference type="KEGG" id="phu:Phum_PHUM619670"/>
<gene>
    <name evidence="2" type="primary">8239933</name>
    <name evidence="1" type="ORF">Phum_PHUM619670</name>
</gene>
<dbReference type="Gene3D" id="3.40.1230.10">
    <property type="entry name" value="MTH938-like"/>
    <property type="match status" value="1"/>
</dbReference>
<dbReference type="InterPro" id="IPR007523">
    <property type="entry name" value="NDUFAF3/AAMDC"/>
</dbReference>
<proteinExistence type="predicted"/>
<dbReference type="OMA" id="FSKAYDH"/>
<reference evidence="1" key="1">
    <citation type="submission" date="2007-04" db="EMBL/GenBank/DDBJ databases">
        <title>Annotation of Pediculus humanus corporis strain USDA.</title>
        <authorList>
            <person name="Kirkness E."/>
            <person name="Hannick L."/>
            <person name="Hass B."/>
            <person name="Bruggner R."/>
            <person name="Lawson D."/>
            <person name="Bidwell S."/>
            <person name="Joardar V."/>
            <person name="Caler E."/>
            <person name="Walenz B."/>
            <person name="Inman J."/>
            <person name="Schobel S."/>
            <person name="Galinsky K."/>
            <person name="Amedeo P."/>
            <person name="Strausberg R."/>
        </authorList>
    </citation>
    <scope>NUCLEOTIDE SEQUENCE</scope>
    <source>
        <strain evidence="1">USDA</strain>
    </source>
</reference>
<accession>E0W4H1</accession>
<dbReference type="FunCoup" id="E0W4H1">
    <property type="interactions" value="760"/>
</dbReference>
<dbReference type="GO" id="GO:0032981">
    <property type="term" value="P:mitochondrial respiratory chain complex I assembly"/>
    <property type="evidence" value="ECO:0007669"/>
    <property type="project" value="TreeGrafter"/>
</dbReference>
<dbReference type="STRING" id="121224.E0W4H1"/>
<evidence type="ECO:0000313" key="3">
    <source>
        <dbReference type="Proteomes" id="UP000009046"/>
    </source>
</evidence>
<dbReference type="Pfam" id="PF04430">
    <property type="entry name" value="DUF498"/>
    <property type="match status" value="1"/>
</dbReference>
<evidence type="ECO:0000313" key="2">
    <source>
        <dbReference type="EnsemblMetazoa" id="PHUM619670-PA"/>
    </source>
</evidence>
<dbReference type="SUPFAM" id="SSF64076">
    <property type="entry name" value="MTH938-like"/>
    <property type="match status" value="1"/>
</dbReference>
<reference evidence="1" key="2">
    <citation type="submission" date="2007-04" db="EMBL/GenBank/DDBJ databases">
        <title>The genome of the human body louse.</title>
        <authorList>
            <consortium name="The Human Body Louse Genome Consortium"/>
            <person name="Kirkness E."/>
            <person name="Walenz B."/>
            <person name="Hass B."/>
            <person name="Bruggner R."/>
            <person name="Strausberg R."/>
        </authorList>
    </citation>
    <scope>NUCLEOTIDE SEQUENCE</scope>
    <source>
        <strain evidence="1">USDA</strain>
    </source>
</reference>
<dbReference type="EMBL" id="AAZO01007800">
    <property type="status" value="NOT_ANNOTATED_CDS"/>
    <property type="molecule type" value="Genomic_DNA"/>
</dbReference>
<dbReference type="GeneID" id="8239933"/>
<dbReference type="InterPro" id="IPR036748">
    <property type="entry name" value="MTH938-like_sf"/>
</dbReference>
<dbReference type="PANTHER" id="PTHR21192:SF2">
    <property type="entry name" value="NADH DEHYDROGENASE [UBIQUINONE] 1 ALPHA SUBCOMPLEX ASSEMBLY FACTOR 3"/>
    <property type="match status" value="1"/>
</dbReference>
<dbReference type="PANTHER" id="PTHR21192">
    <property type="entry name" value="NUCLEAR PROTEIN E3-3"/>
    <property type="match status" value="1"/>
</dbReference>
<evidence type="ECO:0000313" key="1">
    <source>
        <dbReference type="EMBL" id="EEB20527.1"/>
    </source>
</evidence>
<dbReference type="eggNOG" id="KOG3363">
    <property type="taxonomic scope" value="Eukaryota"/>
</dbReference>
<dbReference type="OrthoDB" id="20681at2759"/>
<dbReference type="InParanoid" id="E0W4H1"/>
<dbReference type="RefSeq" id="XP_002433265.1">
    <property type="nucleotide sequence ID" value="XM_002433220.1"/>
</dbReference>
<dbReference type="AlphaFoldDB" id="E0W4H1"/>
<sequence length="159" mass="18211">MFFQINFFFIFRSLLETYRNANLNTRTSRNFSAYEAEGKTYAVKLNKNKHGVISISRVQTFGFVLPTGEELIGPTIFFPNTVFSWNVLHARDVNEESLTLFSILDPKIEILIFGYGIPSDLTPEIRNNFINICKKIGMKYEILPTHQAAGLFNFLAEDA</sequence>
<organism>
    <name type="scientific">Pediculus humanus subsp. corporis</name>
    <name type="common">Body louse</name>
    <dbReference type="NCBI Taxonomy" id="121224"/>
    <lineage>
        <taxon>Eukaryota</taxon>
        <taxon>Metazoa</taxon>
        <taxon>Ecdysozoa</taxon>
        <taxon>Arthropoda</taxon>
        <taxon>Hexapoda</taxon>
        <taxon>Insecta</taxon>
        <taxon>Pterygota</taxon>
        <taxon>Neoptera</taxon>
        <taxon>Paraneoptera</taxon>
        <taxon>Psocodea</taxon>
        <taxon>Troctomorpha</taxon>
        <taxon>Phthiraptera</taxon>
        <taxon>Anoplura</taxon>
        <taxon>Pediculidae</taxon>
        <taxon>Pediculus</taxon>
    </lineage>
</organism>
<dbReference type="EMBL" id="DS236128">
    <property type="protein sequence ID" value="EEB20527.1"/>
    <property type="molecule type" value="Genomic_DNA"/>
</dbReference>
<dbReference type="Proteomes" id="UP000009046">
    <property type="component" value="Unassembled WGS sequence"/>
</dbReference>
<feature type="non-terminal residue" evidence="1">
    <location>
        <position position="159"/>
    </location>
</feature>
<dbReference type="VEuPathDB" id="VectorBase:PHUM619670"/>
<reference evidence="2" key="3">
    <citation type="submission" date="2021-02" db="UniProtKB">
        <authorList>
            <consortium name="EnsemblMetazoa"/>
        </authorList>
    </citation>
    <scope>IDENTIFICATION</scope>
    <source>
        <strain evidence="2">USDA</strain>
    </source>
</reference>
<name>E0W4H1_PEDHC</name>